<dbReference type="InterPro" id="IPR002557">
    <property type="entry name" value="Chitin-bd_dom"/>
</dbReference>
<reference evidence="9" key="1">
    <citation type="submission" date="2025-08" db="UniProtKB">
        <authorList>
            <consortium name="RefSeq"/>
        </authorList>
    </citation>
    <scope>IDENTIFICATION</scope>
</reference>
<organism evidence="9">
    <name type="scientific">Papilio xuthus</name>
    <name type="common">Asian swallowtail butterfly</name>
    <dbReference type="NCBI Taxonomy" id="66420"/>
    <lineage>
        <taxon>Eukaryota</taxon>
        <taxon>Metazoa</taxon>
        <taxon>Ecdysozoa</taxon>
        <taxon>Arthropoda</taxon>
        <taxon>Hexapoda</taxon>
        <taxon>Insecta</taxon>
        <taxon>Pterygota</taxon>
        <taxon>Neoptera</taxon>
        <taxon>Endopterygota</taxon>
        <taxon>Lepidoptera</taxon>
        <taxon>Glossata</taxon>
        <taxon>Ditrysia</taxon>
        <taxon>Papilionoidea</taxon>
        <taxon>Papilionidae</taxon>
        <taxon>Papilioninae</taxon>
        <taxon>Papilio</taxon>
    </lineage>
</organism>
<feature type="region of interest" description="Disordered" evidence="6">
    <location>
        <begin position="74"/>
        <end position="128"/>
    </location>
</feature>
<keyword evidence="1" id="KW-0147">Chitin-binding</keyword>
<evidence type="ECO:0000256" key="6">
    <source>
        <dbReference type="SAM" id="MobiDB-lite"/>
    </source>
</evidence>
<evidence type="ECO:0000256" key="2">
    <source>
        <dbReference type="ARBA" id="ARBA00022729"/>
    </source>
</evidence>
<dbReference type="GeneID" id="106124230"/>
<dbReference type="RefSeq" id="XP_013176148.1">
    <property type="nucleotide sequence ID" value="XM_013320694.1"/>
</dbReference>
<keyword evidence="4" id="KW-1015">Disulfide bond</keyword>
<evidence type="ECO:0000256" key="4">
    <source>
        <dbReference type="ARBA" id="ARBA00023157"/>
    </source>
</evidence>
<gene>
    <name evidence="9" type="primary">LOC106124230</name>
</gene>
<keyword evidence="3" id="KW-0677">Repeat</keyword>
<dbReference type="InterPro" id="IPR051940">
    <property type="entry name" value="Chitin_bind-dev_reg"/>
</dbReference>
<proteinExistence type="predicted"/>
<keyword evidence="2 7" id="KW-0732">Signal</keyword>
<dbReference type="Proteomes" id="UP000694872">
    <property type="component" value="Unplaced"/>
</dbReference>
<feature type="signal peptide" evidence="7">
    <location>
        <begin position="1"/>
        <end position="19"/>
    </location>
</feature>
<evidence type="ECO:0000313" key="9">
    <source>
        <dbReference type="RefSeq" id="XP_013176148.1"/>
    </source>
</evidence>
<keyword evidence="5" id="KW-0325">Glycoprotein</keyword>
<sequence length="128" mass="14009">MILFLQFNILLLFIATCFAQNGCQMNPNKPLRAHETDCAKFYQCSNGHDFEMTCGPGTVFDENLQVCNWPSAVDCKKKSTPKQPEKSQPPKKDGKAPSKAPAAKDAKKPAAKDTKKPAAKAEKKPAKA</sequence>
<evidence type="ECO:0000256" key="3">
    <source>
        <dbReference type="ARBA" id="ARBA00022737"/>
    </source>
</evidence>
<dbReference type="Pfam" id="PF01607">
    <property type="entry name" value="CBM_14"/>
    <property type="match status" value="1"/>
</dbReference>
<accession>A0AAJ6ZN94</accession>
<dbReference type="SUPFAM" id="SSF57625">
    <property type="entry name" value="Invertebrate chitin-binding proteins"/>
    <property type="match status" value="1"/>
</dbReference>
<protein>
    <submittedName>
        <fullName evidence="9">Peritrophin-1-like</fullName>
    </submittedName>
</protein>
<dbReference type="PROSITE" id="PS50940">
    <property type="entry name" value="CHIT_BIND_II"/>
    <property type="match status" value="1"/>
</dbReference>
<dbReference type="SMART" id="SM00494">
    <property type="entry name" value="ChtBD2"/>
    <property type="match status" value="1"/>
</dbReference>
<evidence type="ECO:0000256" key="7">
    <source>
        <dbReference type="SAM" id="SignalP"/>
    </source>
</evidence>
<dbReference type="PANTHER" id="PTHR23301:SF0">
    <property type="entry name" value="CHITIN-BINDING TYPE-2 DOMAIN-CONTAINING PROTEIN-RELATED"/>
    <property type="match status" value="1"/>
</dbReference>
<dbReference type="InterPro" id="IPR036508">
    <property type="entry name" value="Chitin-bd_dom_sf"/>
</dbReference>
<dbReference type="KEGG" id="pxu:106124230"/>
<feature type="compositionally biased region" description="Basic and acidic residues" evidence="6">
    <location>
        <begin position="83"/>
        <end position="128"/>
    </location>
</feature>
<evidence type="ECO:0000256" key="5">
    <source>
        <dbReference type="ARBA" id="ARBA00023180"/>
    </source>
</evidence>
<evidence type="ECO:0000256" key="1">
    <source>
        <dbReference type="ARBA" id="ARBA00022669"/>
    </source>
</evidence>
<feature type="chain" id="PRO_5042570945" evidence="7">
    <location>
        <begin position="20"/>
        <end position="128"/>
    </location>
</feature>
<name>A0AAJ6ZN94_PAPXU</name>
<dbReference type="PANTHER" id="PTHR23301">
    <property type="entry name" value="CHITIN BINDING PERITROPHIN-A"/>
    <property type="match status" value="1"/>
</dbReference>
<dbReference type="Gene3D" id="2.170.140.10">
    <property type="entry name" value="Chitin binding domain"/>
    <property type="match status" value="1"/>
</dbReference>
<dbReference type="GO" id="GO:0005576">
    <property type="term" value="C:extracellular region"/>
    <property type="evidence" value="ECO:0007669"/>
    <property type="project" value="InterPro"/>
</dbReference>
<dbReference type="AlphaFoldDB" id="A0AAJ6ZN94"/>
<dbReference type="GO" id="GO:0008061">
    <property type="term" value="F:chitin binding"/>
    <property type="evidence" value="ECO:0007669"/>
    <property type="project" value="UniProtKB-KW"/>
</dbReference>
<feature type="domain" description="Chitin-binding type-2" evidence="8">
    <location>
        <begin position="20"/>
        <end position="77"/>
    </location>
</feature>
<evidence type="ECO:0000259" key="8">
    <source>
        <dbReference type="PROSITE" id="PS50940"/>
    </source>
</evidence>